<dbReference type="Pfam" id="PF13426">
    <property type="entry name" value="PAS_9"/>
    <property type="match status" value="2"/>
</dbReference>
<feature type="domain" description="HPt" evidence="22">
    <location>
        <begin position="980"/>
        <end position="1077"/>
    </location>
</feature>
<evidence type="ECO:0000256" key="14">
    <source>
        <dbReference type="PROSITE-ProRule" id="PRU00110"/>
    </source>
</evidence>
<keyword evidence="13" id="KW-0472">Membrane</keyword>
<dbReference type="GO" id="GO:0000155">
    <property type="term" value="F:phosphorelay sensor kinase activity"/>
    <property type="evidence" value="ECO:0007669"/>
    <property type="project" value="InterPro"/>
</dbReference>
<dbReference type="FunFam" id="3.30.565.10:FF:000010">
    <property type="entry name" value="Sensor histidine kinase RcsC"/>
    <property type="match status" value="1"/>
</dbReference>
<evidence type="ECO:0000256" key="10">
    <source>
        <dbReference type="ARBA" id="ARBA00022840"/>
    </source>
</evidence>
<feature type="region of interest" description="Disordered" evidence="17">
    <location>
        <begin position="1072"/>
        <end position="1095"/>
    </location>
</feature>
<organism evidence="23 24">
    <name type="scientific">Imhoffiella purpurea</name>
    <dbReference type="NCBI Taxonomy" id="1249627"/>
    <lineage>
        <taxon>Bacteria</taxon>
        <taxon>Pseudomonadati</taxon>
        <taxon>Pseudomonadota</taxon>
        <taxon>Gammaproteobacteria</taxon>
        <taxon>Chromatiales</taxon>
        <taxon>Chromatiaceae</taxon>
        <taxon>Imhoffiella</taxon>
    </lineage>
</organism>
<keyword evidence="24" id="KW-1185">Reference proteome</keyword>
<dbReference type="InterPro" id="IPR001610">
    <property type="entry name" value="PAC"/>
</dbReference>
<evidence type="ECO:0000256" key="17">
    <source>
        <dbReference type="SAM" id="MobiDB-lite"/>
    </source>
</evidence>
<dbReference type="GO" id="GO:0005886">
    <property type="term" value="C:plasma membrane"/>
    <property type="evidence" value="ECO:0007669"/>
    <property type="project" value="UniProtKB-SubCell"/>
</dbReference>
<comment type="subcellular location">
    <subcellularLocation>
        <location evidence="2">Cell membrane</location>
        <topology evidence="2">Multi-pass membrane protein</topology>
    </subcellularLocation>
</comment>
<dbReference type="Gene3D" id="1.20.120.160">
    <property type="entry name" value="HPT domain"/>
    <property type="match status" value="1"/>
</dbReference>
<name>W9VB96_9GAMM</name>
<feature type="modified residue" description="4-aspartylphosphate" evidence="15">
    <location>
        <position position="60"/>
    </location>
</feature>
<comment type="caution">
    <text evidence="23">The sequence shown here is derived from an EMBL/GenBank/DDBJ whole genome shotgun (WGS) entry which is preliminary data.</text>
</comment>
<dbReference type="Pfam" id="PF01627">
    <property type="entry name" value="Hpt"/>
    <property type="match status" value="1"/>
</dbReference>
<evidence type="ECO:0000256" key="2">
    <source>
        <dbReference type="ARBA" id="ARBA00004651"/>
    </source>
</evidence>
<dbReference type="SMART" id="SM00448">
    <property type="entry name" value="REC"/>
    <property type="match status" value="3"/>
</dbReference>
<dbReference type="PATRIC" id="fig|1249627.3.peg.540"/>
<dbReference type="InterPro" id="IPR011006">
    <property type="entry name" value="CheY-like_superfamily"/>
</dbReference>
<evidence type="ECO:0000259" key="18">
    <source>
        <dbReference type="PROSITE" id="PS50109"/>
    </source>
</evidence>
<evidence type="ECO:0000256" key="12">
    <source>
        <dbReference type="ARBA" id="ARBA00023012"/>
    </source>
</evidence>
<evidence type="ECO:0000256" key="3">
    <source>
        <dbReference type="ARBA" id="ARBA00012438"/>
    </source>
</evidence>
<feature type="modified residue" description="4-aspartylphosphate" evidence="15">
    <location>
        <position position="720"/>
    </location>
</feature>
<dbReference type="Gene3D" id="3.30.565.10">
    <property type="entry name" value="Histidine kinase-like ATPase, C-terminal domain"/>
    <property type="match status" value="1"/>
</dbReference>
<dbReference type="SUPFAM" id="SSF55785">
    <property type="entry name" value="PYP-like sensor domain (PAS domain)"/>
    <property type="match status" value="2"/>
</dbReference>
<keyword evidence="10" id="KW-0067">ATP-binding</keyword>
<evidence type="ECO:0000256" key="13">
    <source>
        <dbReference type="ARBA" id="ARBA00023136"/>
    </source>
</evidence>
<proteinExistence type="predicted"/>
<dbReference type="PROSITE" id="PS50112">
    <property type="entry name" value="PAS"/>
    <property type="match status" value="2"/>
</dbReference>
<comment type="catalytic activity">
    <reaction evidence="1">
        <text>ATP + protein L-histidine = ADP + protein N-phospho-L-histidine.</text>
        <dbReference type="EC" id="2.7.13.3"/>
    </reaction>
</comment>
<keyword evidence="8" id="KW-0547">Nucleotide-binding</keyword>
<reference evidence="23 24" key="1">
    <citation type="submission" date="2012-11" db="EMBL/GenBank/DDBJ databases">
        <title>Genome assembly of Thiorhodococcus sp. AK35.</title>
        <authorList>
            <person name="Nupur N."/>
            <person name="Khatri I."/>
            <person name="Subramanian S."/>
            <person name="Pinnaka A."/>
        </authorList>
    </citation>
    <scope>NUCLEOTIDE SEQUENCE [LARGE SCALE GENOMIC DNA]</scope>
    <source>
        <strain evidence="23 24">AK35</strain>
    </source>
</reference>
<evidence type="ECO:0000256" key="16">
    <source>
        <dbReference type="SAM" id="Coils"/>
    </source>
</evidence>
<dbReference type="PROSITE" id="PS50110">
    <property type="entry name" value="RESPONSE_REGULATORY"/>
    <property type="match status" value="3"/>
</dbReference>
<evidence type="ECO:0000259" key="22">
    <source>
        <dbReference type="PROSITE" id="PS50894"/>
    </source>
</evidence>
<dbReference type="EC" id="2.7.13.3" evidence="3"/>
<keyword evidence="4" id="KW-1003">Cell membrane</keyword>
<feature type="domain" description="PAS" evidence="20">
    <location>
        <begin position="266"/>
        <end position="339"/>
    </location>
</feature>
<feature type="modified residue" description="4-aspartylphosphate" evidence="15">
    <location>
        <position position="864"/>
    </location>
</feature>
<accession>W9VB96</accession>
<dbReference type="eggNOG" id="COG0642">
    <property type="taxonomic scope" value="Bacteria"/>
</dbReference>
<feature type="domain" description="Response regulatory" evidence="19">
    <location>
        <begin position="8"/>
        <end position="125"/>
    </location>
</feature>
<keyword evidence="9" id="KW-0418">Kinase</keyword>
<keyword evidence="12" id="KW-0902">Two-component regulatory system</keyword>
<dbReference type="PROSITE" id="PS50109">
    <property type="entry name" value="HIS_KIN"/>
    <property type="match status" value="1"/>
</dbReference>
<dbReference type="SUPFAM" id="SSF47384">
    <property type="entry name" value="Homodimeric domain of signal transducing histidine kinase"/>
    <property type="match status" value="1"/>
</dbReference>
<sequence>MSTLKPLRLLLIESSSDDEIRLLNAIAEAGYAVRHQRVTNERELREILYAGYFWDVIVSDYELPELEGLRALQLVRQQYRDTPFLFVSGTLMDDVGLRAMRSGANDYLMKDNLARLGPALERELKESANRRQTLVTKVQYRAILDSTLDAILVVQETGYVQIFNKGAETAFGYNASEILGQHIGVLLPGDAFHRLKLIPAKLAPEPAGTRVYESHYIVLRGTHKDGRTLPLEASCSRARCNEEKIYTIMLRDISQRLASERALRESEERLRLLMDNIRDYAIIMLDTQGRVTTWNQGAANLMGYEADEIIGQPASLFYPNEDTADGRPRDRLEQAIAEGRSCDEGWRVRRDGSRFYAEVTLSAARDAGGSLCGVVKITRDITERRAMEDELRRHRDALEARVAERTAELELARQQAERLARSKSDFLANMSHEIRTPMNAVLGLAYMLEQQNLPEDAQDLARKIQKSGQTLLGIINDILDFSRIESGGVEIEQAPFRLCDVLDNLATIMTATAADKPLELIITPPDCIDMILRGDALRLEQVLINLTSNAIKFTASGMVEVRIQILEQTQTRVGLRFSVIDTGIGIDMASQERLFRPFSQADPSTTRRFGGSGLGLAICRRLVNLMGGRIGVRSEPDQGSTFWFELELDLMERRDDPWRDHGMRMKVLVADAKALVREALATTVTALGWTGRQVDSGERALQMVLQDTDLQGPNALVLLDWRMPDMDGLAVASAIRQALPRSRQPLLFISSAHRRERILAMPGADSADAVLARPIAPSPLYDAVIRARSRRLGVRSPERPSPQTAEGQLSGLRLLVVDDSDINREVARRIFADAGAQVFMAENGREAVEWLVAHPNAVDLVLMDVQMPVMDGHDATRLIRRTQAISDLPIIALTAGALNNQETAALEAGMDAFLPKPFDVSKTIALIRHLTGNDRARPDRDAMAASGIEMDGTQKGTKTGEAQHEQGRDLPGLAVGKGLRLWRDPTVYRRYLRQFAQDYRNAPAHLAKLEREEARRYLHKLKGGAHQLALPRVADCAERLERTLSGSAGSADYRALKDALETAMTSIGAYAADASDPAGPETPGTGSAWEDPDPGRTAQLLRDALAAFEDFDIISSEPILDTLSERLPAGLLAPVRQAVQSFDSTAGIAAIGELAERMNISIEEP</sequence>
<dbReference type="SMART" id="SM00387">
    <property type="entry name" value="HATPase_c"/>
    <property type="match status" value="1"/>
</dbReference>
<dbReference type="CDD" id="cd00130">
    <property type="entry name" value="PAS"/>
    <property type="match status" value="2"/>
</dbReference>
<dbReference type="Gene3D" id="3.40.50.2300">
    <property type="match status" value="3"/>
</dbReference>
<feature type="domain" description="Histidine kinase" evidence="18">
    <location>
        <begin position="429"/>
        <end position="650"/>
    </location>
</feature>
<dbReference type="Gene3D" id="1.10.287.130">
    <property type="match status" value="1"/>
</dbReference>
<evidence type="ECO:0000259" key="20">
    <source>
        <dbReference type="PROSITE" id="PS50112"/>
    </source>
</evidence>
<feature type="region of interest" description="Disordered" evidence="17">
    <location>
        <begin position="945"/>
        <end position="970"/>
    </location>
</feature>
<dbReference type="SMART" id="SM00086">
    <property type="entry name" value="PAC"/>
    <property type="match status" value="2"/>
</dbReference>
<feature type="domain" description="PAC" evidence="21">
    <location>
        <begin position="341"/>
        <end position="393"/>
    </location>
</feature>
<dbReference type="Gene3D" id="3.30.450.20">
    <property type="entry name" value="PAS domain"/>
    <property type="match status" value="2"/>
</dbReference>
<dbReference type="InterPro" id="IPR035965">
    <property type="entry name" value="PAS-like_dom_sf"/>
</dbReference>
<feature type="domain" description="Response regulatory" evidence="19">
    <location>
        <begin position="666"/>
        <end position="788"/>
    </location>
</feature>
<evidence type="ECO:0000256" key="5">
    <source>
        <dbReference type="ARBA" id="ARBA00022553"/>
    </source>
</evidence>
<dbReference type="InterPro" id="IPR036641">
    <property type="entry name" value="HPT_dom_sf"/>
</dbReference>
<dbReference type="SMART" id="SM00388">
    <property type="entry name" value="HisKA"/>
    <property type="match status" value="1"/>
</dbReference>
<feature type="domain" description="PAS" evidence="20">
    <location>
        <begin position="136"/>
        <end position="190"/>
    </location>
</feature>
<keyword evidence="5 15" id="KW-0597">Phosphoprotein</keyword>
<dbReference type="Proteomes" id="UP000019460">
    <property type="component" value="Unassembled WGS sequence"/>
</dbReference>
<protein>
    <recommendedName>
        <fullName evidence="3">histidine kinase</fullName>
        <ecNumber evidence="3">2.7.13.3</ecNumber>
    </recommendedName>
</protein>
<evidence type="ECO:0000259" key="21">
    <source>
        <dbReference type="PROSITE" id="PS50113"/>
    </source>
</evidence>
<dbReference type="InterPro" id="IPR036890">
    <property type="entry name" value="HATPase_C_sf"/>
</dbReference>
<dbReference type="NCBIfam" id="TIGR00229">
    <property type="entry name" value="sensory_box"/>
    <property type="match status" value="2"/>
</dbReference>
<evidence type="ECO:0000256" key="8">
    <source>
        <dbReference type="ARBA" id="ARBA00022741"/>
    </source>
</evidence>
<dbReference type="Pfam" id="PF00072">
    <property type="entry name" value="Response_reg"/>
    <property type="match status" value="3"/>
</dbReference>
<evidence type="ECO:0000256" key="11">
    <source>
        <dbReference type="ARBA" id="ARBA00022989"/>
    </source>
</evidence>
<evidence type="ECO:0000256" key="15">
    <source>
        <dbReference type="PROSITE-ProRule" id="PRU00169"/>
    </source>
</evidence>
<dbReference type="GO" id="GO:0005524">
    <property type="term" value="F:ATP binding"/>
    <property type="evidence" value="ECO:0007669"/>
    <property type="project" value="UniProtKB-KW"/>
</dbReference>
<dbReference type="SMART" id="SM00091">
    <property type="entry name" value="PAS"/>
    <property type="match status" value="2"/>
</dbReference>
<dbReference type="SUPFAM" id="SSF47226">
    <property type="entry name" value="Histidine-containing phosphotransfer domain, HPT domain"/>
    <property type="match status" value="1"/>
</dbReference>
<dbReference type="InterPro" id="IPR001789">
    <property type="entry name" value="Sig_transdc_resp-reg_receiver"/>
</dbReference>
<dbReference type="PANTHER" id="PTHR45339">
    <property type="entry name" value="HYBRID SIGNAL TRANSDUCTION HISTIDINE KINASE J"/>
    <property type="match status" value="1"/>
</dbReference>
<dbReference type="InterPro" id="IPR003661">
    <property type="entry name" value="HisK_dim/P_dom"/>
</dbReference>
<evidence type="ECO:0000256" key="7">
    <source>
        <dbReference type="ARBA" id="ARBA00022692"/>
    </source>
</evidence>
<dbReference type="InterPro" id="IPR005467">
    <property type="entry name" value="His_kinase_dom"/>
</dbReference>
<dbReference type="STRING" id="1249627.D779_3396"/>
<dbReference type="InterPro" id="IPR004358">
    <property type="entry name" value="Sig_transdc_His_kin-like_C"/>
</dbReference>
<dbReference type="InterPro" id="IPR000700">
    <property type="entry name" value="PAS-assoc_C"/>
</dbReference>
<evidence type="ECO:0000259" key="19">
    <source>
        <dbReference type="PROSITE" id="PS50110"/>
    </source>
</evidence>
<dbReference type="CDD" id="cd00156">
    <property type="entry name" value="REC"/>
    <property type="match status" value="1"/>
</dbReference>
<dbReference type="RefSeq" id="WP_052347739.1">
    <property type="nucleotide sequence ID" value="NZ_AONC01000006.1"/>
</dbReference>
<evidence type="ECO:0000313" key="23">
    <source>
        <dbReference type="EMBL" id="EXJ16719.1"/>
    </source>
</evidence>
<dbReference type="Pfam" id="PF02518">
    <property type="entry name" value="HATPase_c"/>
    <property type="match status" value="1"/>
</dbReference>
<dbReference type="InterPro" id="IPR036097">
    <property type="entry name" value="HisK_dim/P_sf"/>
</dbReference>
<dbReference type="InterPro" id="IPR003594">
    <property type="entry name" value="HATPase_dom"/>
</dbReference>
<dbReference type="PANTHER" id="PTHR45339:SF1">
    <property type="entry name" value="HYBRID SIGNAL TRANSDUCTION HISTIDINE KINASE J"/>
    <property type="match status" value="1"/>
</dbReference>
<feature type="coiled-coil region" evidence="16">
    <location>
        <begin position="388"/>
        <end position="422"/>
    </location>
</feature>
<dbReference type="AlphaFoldDB" id="W9VB96"/>
<dbReference type="SUPFAM" id="SSF55874">
    <property type="entry name" value="ATPase domain of HSP90 chaperone/DNA topoisomerase II/histidine kinase"/>
    <property type="match status" value="1"/>
</dbReference>
<evidence type="ECO:0000256" key="1">
    <source>
        <dbReference type="ARBA" id="ARBA00000085"/>
    </source>
</evidence>
<dbReference type="PRINTS" id="PR00344">
    <property type="entry name" value="BCTRLSENSOR"/>
</dbReference>
<keyword evidence="16" id="KW-0175">Coiled coil</keyword>
<dbReference type="CDD" id="cd00082">
    <property type="entry name" value="HisKA"/>
    <property type="match status" value="1"/>
</dbReference>
<dbReference type="InterPro" id="IPR000014">
    <property type="entry name" value="PAS"/>
</dbReference>
<dbReference type="PROSITE" id="PS50894">
    <property type="entry name" value="HPT"/>
    <property type="match status" value="1"/>
</dbReference>
<dbReference type="eggNOG" id="COG5002">
    <property type="taxonomic scope" value="Bacteria"/>
</dbReference>
<evidence type="ECO:0000256" key="6">
    <source>
        <dbReference type="ARBA" id="ARBA00022679"/>
    </source>
</evidence>
<evidence type="ECO:0000256" key="9">
    <source>
        <dbReference type="ARBA" id="ARBA00022777"/>
    </source>
</evidence>
<dbReference type="FunFam" id="1.10.287.130:FF:000004">
    <property type="entry name" value="Ethylene receptor 1"/>
    <property type="match status" value="1"/>
</dbReference>
<feature type="modified residue" description="Phosphohistidine" evidence="14">
    <location>
        <position position="1019"/>
    </location>
</feature>
<gene>
    <name evidence="23" type="ORF">D779_3396</name>
</gene>
<dbReference type="CDD" id="cd16922">
    <property type="entry name" value="HATPase_EvgS-ArcB-TorS-like"/>
    <property type="match status" value="1"/>
</dbReference>
<dbReference type="InterPro" id="IPR008207">
    <property type="entry name" value="Sig_transdc_His_kin_Hpt_dom"/>
</dbReference>
<keyword evidence="11" id="KW-1133">Transmembrane helix</keyword>
<dbReference type="PROSITE" id="PS50113">
    <property type="entry name" value="PAC"/>
    <property type="match status" value="1"/>
</dbReference>
<evidence type="ECO:0000313" key="24">
    <source>
        <dbReference type="Proteomes" id="UP000019460"/>
    </source>
</evidence>
<dbReference type="OrthoDB" id="5747739at2"/>
<feature type="domain" description="Response regulatory" evidence="19">
    <location>
        <begin position="813"/>
        <end position="931"/>
    </location>
</feature>
<dbReference type="EMBL" id="AONC01000006">
    <property type="protein sequence ID" value="EXJ16719.1"/>
    <property type="molecule type" value="Genomic_DNA"/>
</dbReference>
<dbReference type="SUPFAM" id="SSF52172">
    <property type="entry name" value="CheY-like"/>
    <property type="match status" value="3"/>
</dbReference>
<keyword evidence="6" id="KW-0808">Transferase</keyword>
<dbReference type="CDD" id="cd17546">
    <property type="entry name" value="REC_hyHK_CKI1_RcsC-like"/>
    <property type="match status" value="1"/>
</dbReference>
<dbReference type="Pfam" id="PF00512">
    <property type="entry name" value="HisKA"/>
    <property type="match status" value="1"/>
</dbReference>
<evidence type="ECO:0000256" key="4">
    <source>
        <dbReference type="ARBA" id="ARBA00022475"/>
    </source>
</evidence>
<keyword evidence="7" id="KW-0812">Transmembrane</keyword>